<gene>
    <name evidence="3" type="primary">4930480E11Rikl</name>
    <name evidence="3" type="synonym">LOC100909677</name>
    <name evidence="2" type="ORF">rCG_36431</name>
</gene>
<dbReference type="Proteomes" id="UP000234681">
    <property type="component" value="Chromosome X"/>
</dbReference>
<dbReference type="AlphaFoldDB" id="A6IPU0"/>
<dbReference type="AGR" id="RGD:6502369"/>
<dbReference type="RGD" id="6502369">
    <property type="gene designation" value="4930480E11Rikl"/>
</dbReference>
<comment type="similarity">
    <text evidence="1">Belongs to the FAM47 family.</text>
</comment>
<dbReference type="PANTHER" id="PTHR46449:SF1">
    <property type="entry name" value="FAMILY WITH SEQUENCE SIMILARITY 47, MEMBER A-RELATED"/>
    <property type="match status" value="1"/>
</dbReference>
<accession>A6IPU0</accession>
<reference evidence="2" key="1">
    <citation type="journal article" date="2005" name="Genome Res.">
        <title>Gene and alternative splicing annotation with AIR.</title>
        <authorList>
            <person name="Florea L."/>
            <person name="Di Francesco V."/>
            <person name="Miller J."/>
            <person name="Turner R."/>
            <person name="Yao A."/>
            <person name="Harris M."/>
            <person name="Walenz B."/>
            <person name="Mobarry C."/>
            <person name="Merkulov G.V."/>
            <person name="Charlab R."/>
            <person name="Dew I."/>
            <person name="Deng Z."/>
            <person name="Istrail S."/>
            <person name="Li P."/>
            <person name="Sutton G."/>
        </authorList>
    </citation>
    <scope>NUCLEOTIDE SEQUENCE</scope>
    <source>
        <strain evidence="2">BN</strain>
    </source>
</reference>
<reference evidence="2" key="2">
    <citation type="submission" date="2005-09" db="EMBL/GenBank/DDBJ databases">
        <authorList>
            <person name="Mural R.J."/>
            <person name="Li P.W."/>
            <person name="Adams M.D."/>
            <person name="Amanatides P.G."/>
            <person name="Baden-Tillson H."/>
            <person name="Barnstead M."/>
            <person name="Chin S.H."/>
            <person name="Dew I."/>
            <person name="Evans C.A."/>
            <person name="Ferriera S."/>
            <person name="Flanigan M."/>
            <person name="Fosler C."/>
            <person name="Glodek A."/>
            <person name="Gu Z."/>
            <person name="Holt R.A."/>
            <person name="Jennings D."/>
            <person name="Kraft C.L."/>
            <person name="Lu F."/>
            <person name="Nguyen T."/>
            <person name="Nusskern D.R."/>
            <person name="Pfannkoch C.M."/>
            <person name="Sitter C."/>
            <person name="Sutton G.G."/>
            <person name="Venter J.C."/>
            <person name="Wang Z."/>
            <person name="Woodage T."/>
            <person name="Zheng X.H."/>
            <person name="Zhong F."/>
        </authorList>
    </citation>
    <scope>NUCLEOTIDE SEQUENCE</scope>
    <source>
        <strain evidence="2">BN</strain>
    </source>
</reference>
<sequence length="396" mass="46536">MGDQRMPENQPPQLPSYKHVLKHKTEQLSSPFMENHYQQFSQEKLGDFTRYYEPHEEILSGTIRGTVFPRISHKVPSTLTKMNQRKLQQDFRMFCSISIGQQGIRRTQYKWDHLSQTEDDAKEYVINLKEQPKCDQNLNKWYCFENQIKANKNNKQGENIHKKLNLRLPGNSRLGQKNFLPAYTFRNQNLLDSLSCRYAQGGSDNIYDWNEALGNLDVFQQFDMDYANQPTYDEFSDKIISHLPSKLKYFRGLTKEKGIKFSKQISKFETKVQNQHNLSMSTKEKFKYEPSYQKLKQLKTQAVRQPLNGSKNLLEIEGKSICEPDLLENLYGAIAFKDFIVHKGYKMPGILQKFFMKKGWDYNSVNTPIPSVLKYHEMILQKMDDEDDENCGKELD</sequence>
<dbReference type="RefSeq" id="XP_063136607.1">
    <property type="nucleotide sequence ID" value="XM_063280537.1"/>
</dbReference>
<dbReference type="EMBL" id="CH473966">
    <property type="protein sequence ID" value="EDL96073.1"/>
    <property type="molecule type" value="Genomic_DNA"/>
</dbReference>
<evidence type="ECO:0000313" key="3">
    <source>
        <dbReference type="RGD" id="6502369"/>
    </source>
</evidence>
<dbReference type="KEGG" id="rno:100909677"/>
<dbReference type="GeneID" id="100909677"/>
<dbReference type="OrthoDB" id="6755972at2759"/>
<evidence type="ECO:0000313" key="2">
    <source>
        <dbReference type="EMBL" id="EDL96073.1"/>
    </source>
</evidence>
<proteinExistence type="inferred from homology"/>
<evidence type="ECO:0000256" key="1">
    <source>
        <dbReference type="ARBA" id="ARBA00005277"/>
    </source>
</evidence>
<dbReference type="CTD" id="100909677"/>
<name>A6IPU0_RAT</name>
<organism evidence="2">
    <name type="scientific">Rattus norvegicus</name>
    <name type="common">Rat</name>
    <dbReference type="NCBI Taxonomy" id="10116"/>
    <lineage>
        <taxon>Eukaryota</taxon>
        <taxon>Metazoa</taxon>
        <taxon>Chordata</taxon>
        <taxon>Craniata</taxon>
        <taxon>Vertebrata</taxon>
        <taxon>Euteleostomi</taxon>
        <taxon>Mammalia</taxon>
        <taxon>Eutheria</taxon>
        <taxon>Euarchontoglires</taxon>
        <taxon>Glires</taxon>
        <taxon>Rodentia</taxon>
        <taxon>Myomorpha</taxon>
        <taxon>Muroidea</taxon>
        <taxon>Muridae</taxon>
        <taxon>Murinae</taxon>
        <taxon>Rattus</taxon>
    </lineage>
</organism>
<dbReference type="InterPro" id="IPR032743">
    <property type="entry name" value="FAM47"/>
</dbReference>
<dbReference type="PANTHER" id="PTHR46449">
    <property type="entry name" value="ZGC:158260"/>
    <property type="match status" value="1"/>
</dbReference>
<protein>
    <submittedName>
        <fullName evidence="2">RCG36431</fullName>
    </submittedName>
</protein>